<dbReference type="GO" id="GO:0003677">
    <property type="term" value="F:DNA binding"/>
    <property type="evidence" value="ECO:0007669"/>
    <property type="project" value="TreeGrafter"/>
</dbReference>
<name>A0A0C4YJS9_9BURK</name>
<evidence type="ECO:0000313" key="2">
    <source>
        <dbReference type="EMBL" id="AJG22144.1"/>
    </source>
</evidence>
<dbReference type="EMBL" id="CP010537">
    <property type="protein sequence ID" value="AJG22144.1"/>
    <property type="molecule type" value="Genomic_DNA"/>
</dbReference>
<dbReference type="Proteomes" id="UP000031843">
    <property type="component" value="Chromosome secondary"/>
</dbReference>
<dbReference type="GO" id="GO:0003700">
    <property type="term" value="F:DNA-binding transcription factor activity"/>
    <property type="evidence" value="ECO:0007669"/>
    <property type="project" value="TreeGrafter"/>
</dbReference>
<organism evidence="2 3">
    <name type="scientific">Cupriavidus basilensis</name>
    <dbReference type="NCBI Taxonomy" id="68895"/>
    <lineage>
        <taxon>Bacteria</taxon>
        <taxon>Pseudomonadati</taxon>
        <taxon>Pseudomonadota</taxon>
        <taxon>Betaproteobacteria</taxon>
        <taxon>Burkholderiales</taxon>
        <taxon>Burkholderiaceae</taxon>
        <taxon>Cupriavidus</taxon>
    </lineage>
</organism>
<protein>
    <submittedName>
        <fullName evidence="2">Transcriptional regulator, IclR family</fullName>
    </submittedName>
</protein>
<dbReference type="Gene3D" id="3.30.450.40">
    <property type="match status" value="1"/>
</dbReference>
<dbReference type="PANTHER" id="PTHR30136">
    <property type="entry name" value="HELIX-TURN-HELIX TRANSCRIPTIONAL REGULATOR, ICLR FAMILY"/>
    <property type="match status" value="1"/>
</dbReference>
<dbReference type="InterPro" id="IPR014757">
    <property type="entry name" value="Tscrpt_reg_IclR_C"/>
</dbReference>
<proteinExistence type="predicted"/>
<dbReference type="AlphaFoldDB" id="A0A0C4YJS9"/>
<dbReference type="SUPFAM" id="SSF55781">
    <property type="entry name" value="GAF domain-like"/>
    <property type="match status" value="1"/>
</dbReference>
<dbReference type="KEGG" id="cbw:RR42_s0551"/>
<dbReference type="PROSITE" id="PS51078">
    <property type="entry name" value="ICLR_ED"/>
    <property type="match status" value="1"/>
</dbReference>
<gene>
    <name evidence="2" type="ORF">RR42_s0551</name>
</gene>
<dbReference type="STRING" id="68895.RR42_s0551"/>
<evidence type="ECO:0000313" key="3">
    <source>
        <dbReference type="Proteomes" id="UP000031843"/>
    </source>
</evidence>
<accession>A0A0C4YJS9</accession>
<reference evidence="2 3" key="1">
    <citation type="journal article" date="2015" name="Genome Announc.">
        <title>Complete Genome Sequence of Cupriavidus basilensis 4G11, Isolated from the Oak Ridge Field Research Center Site.</title>
        <authorList>
            <person name="Ray J."/>
            <person name="Waters R.J."/>
            <person name="Skerker J.M."/>
            <person name="Kuehl J.V."/>
            <person name="Price M.N."/>
            <person name="Huang J."/>
            <person name="Chakraborty R."/>
            <person name="Arkin A.P."/>
            <person name="Deutschbauer A."/>
        </authorList>
    </citation>
    <scope>NUCLEOTIDE SEQUENCE [LARGE SCALE GENOMIC DNA]</scope>
    <source>
        <strain evidence="2">4G11</strain>
    </source>
</reference>
<dbReference type="InterPro" id="IPR050707">
    <property type="entry name" value="HTH_MetabolicPath_Reg"/>
</dbReference>
<dbReference type="Pfam" id="PF01614">
    <property type="entry name" value="IclR_C"/>
    <property type="match status" value="1"/>
</dbReference>
<feature type="domain" description="IclR-ED" evidence="1">
    <location>
        <begin position="9"/>
        <end position="197"/>
    </location>
</feature>
<dbReference type="InterPro" id="IPR029016">
    <property type="entry name" value="GAF-like_dom_sf"/>
</dbReference>
<keyword evidence="3" id="KW-1185">Reference proteome</keyword>
<dbReference type="GO" id="GO:0045892">
    <property type="term" value="P:negative regulation of DNA-templated transcription"/>
    <property type="evidence" value="ECO:0007669"/>
    <property type="project" value="TreeGrafter"/>
</dbReference>
<dbReference type="PANTHER" id="PTHR30136:SF33">
    <property type="entry name" value="TRANSCRIPTIONAL REGULATORY PROTEIN"/>
    <property type="match status" value="1"/>
</dbReference>
<evidence type="ECO:0000259" key="1">
    <source>
        <dbReference type="PROSITE" id="PS51078"/>
    </source>
</evidence>
<sequence length="199" mass="21848">MLDYVPQFRAYRLGVPVLSMAHAMRDGSTVLKAATPLMTEVATRHKINVGLAVADDDDMVYLESFRYSRRQSLRTIVSGLRIPMALTSLGRAYLATLSATNFDIAMREMAGRNPGRAWHSIRKEIELAVKSVQENGYCVASWQPQVVAVATPMQIEGYGTYVLNASISTQQTVEEVEATLAKPLLSLAASIQAAISRIE</sequence>